<sequence>MILSVIKKKIKRSKKLTDIITPAFYKSYYTFKNNDVLEMVEYGGRGGGKSSNVFMFPVLRALREKTDCLVLRKVANTVKTSVFNQVIWCINALGVQNEFKINKSNFEILHKKHKNGFYFKGADDPMKIKSIKTLYPIATTIFEEVDQFKDWDEVDHIKQSVLRGDVENFKLIYLFNPQRNKYHWANQKWLFGNNDGIFVHKSTYLDNPHLPIQFVKEAEKAKKENLNRYKWIYLGEPVGADIVPFPNLIVEKELDQSLIDSFDNIRQGNDWGYGGDPFAFVRTHYDKKKKIIYIFDEIYGCGLSNAEAAKRIIQKGYNDFPVISDSAEPKSIDYFEDEGIPTYGAKKGAGSIENGLRWLGEHTIIVCEKRCPNTAKELKMADFKKDKNGNLTGKLEGLDHAIDALRYAYEDENNYRTAKVYKI</sequence>
<evidence type="ECO:0000313" key="3">
    <source>
        <dbReference type="EMBL" id="SKA06696.1"/>
    </source>
</evidence>
<dbReference type="PANTHER" id="PTHR39184:SF1">
    <property type="entry name" value="PBSX PHAGE TERMINASE LARGE SUBUNIT"/>
    <property type="match status" value="1"/>
</dbReference>
<evidence type="ECO:0000259" key="2">
    <source>
        <dbReference type="Pfam" id="PF17288"/>
    </source>
</evidence>
<reference evidence="3 4" key="1">
    <citation type="submission" date="2017-02" db="EMBL/GenBank/DDBJ databases">
        <authorList>
            <person name="Peterson S.W."/>
        </authorList>
    </citation>
    <scope>NUCLEOTIDE SEQUENCE [LARGE SCALE GENOMIC DNA]</scope>
    <source>
        <strain evidence="3 4">ATCC 700028</strain>
    </source>
</reference>
<dbReference type="STRING" id="180163.SAMN02745174_02433"/>
<gene>
    <name evidence="3" type="ORF">SAMN02745174_02433</name>
</gene>
<dbReference type="NCBIfam" id="TIGR01547">
    <property type="entry name" value="phage_term_2"/>
    <property type="match status" value="1"/>
</dbReference>
<keyword evidence="4" id="KW-1185">Reference proteome</keyword>
<dbReference type="Proteomes" id="UP000191153">
    <property type="component" value="Unassembled WGS sequence"/>
</dbReference>
<dbReference type="InterPro" id="IPR052380">
    <property type="entry name" value="Viral_DNA_packaging_terminase"/>
</dbReference>
<feature type="domain" description="Phage terminase large subunit C-terminal" evidence="2">
    <location>
        <begin position="270"/>
        <end position="411"/>
    </location>
</feature>
<accession>A0A1T4QSP8</accession>
<dbReference type="InterPro" id="IPR035412">
    <property type="entry name" value="Terminase_L_N"/>
</dbReference>
<protein>
    <submittedName>
        <fullName evidence="3">Phage terminase, large subunit, PBSX family</fullName>
    </submittedName>
</protein>
<evidence type="ECO:0000259" key="1">
    <source>
        <dbReference type="Pfam" id="PF04466"/>
    </source>
</evidence>
<dbReference type="EMBL" id="FUWX01000030">
    <property type="protein sequence ID" value="SKA06696.1"/>
    <property type="molecule type" value="Genomic_DNA"/>
</dbReference>
<organism evidence="3 4">
    <name type="scientific">Cetobacterium ceti</name>
    <dbReference type="NCBI Taxonomy" id="180163"/>
    <lineage>
        <taxon>Bacteria</taxon>
        <taxon>Fusobacteriati</taxon>
        <taxon>Fusobacteriota</taxon>
        <taxon>Fusobacteriia</taxon>
        <taxon>Fusobacteriales</taxon>
        <taxon>Fusobacteriaceae</taxon>
        <taxon>Cetobacterium</taxon>
    </lineage>
</organism>
<dbReference type="Gene3D" id="3.30.420.280">
    <property type="match status" value="1"/>
</dbReference>
<dbReference type="Gene3D" id="3.40.50.300">
    <property type="entry name" value="P-loop containing nucleotide triphosphate hydrolases"/>
    <property type="match status" value="1"/>
</dbReference>
<name>A0A1T4QSP8_9FUSO</name>
<feature type="domain" description="Phage terminase large subunit N-terminal" evidence="1">
    <location>
        <begin position="40"/>
        <end position="236"/>
    </location>
</feature>
<dbReference type="Pfam" id="PF04466">
    <property type="entry name" value="Terminase_3"/>
    <property type="match status" value="1"/>
</dbReference>
<dbReference type="InterPro" id="IPR006437">
    <property type="entry name" value="Phage_terminase_lsu"/>
</dbReference>
<dbReference type="InterPro" id="IPR035413">
    <property type="entry name" value="Terminase_L_C"/>
</dbReference>
<proteinExistence type="predicted"/>
<dbReference type="PANTHER" id="PTHR39184">
    <property type="match status" value="1"/>
</dbReference>
<dbReference type="InterPro" id="IPR027417">
    <property type="entry name" value="P-loop_NTPase"/>
</dbReference>
<dbReference type="AlphaFoldDB" id="A0A1T4QSP8"/>
<dbReference type="Pfam" id="PF17288">
    <property type="entry name" value="Terminase_3C"/>
    <property type="match status" value="1"/>
</dbReference>
<evidence type="ECO:0000313" key="4">
    <source>
        <dbReference type="Proteomes" id="UP000191153"/>
    </source>
</evidence>